<organism evidence="2 3">
    <name type="scientific">Prorocentrum cordatum</name>
    <dbReference type="NCBI Taxonomy" id="2364126"/>
    <lineage>
        <taxon>Eukaryota</taxon>
        <taxon>Sar</taxon>
        <taxon>Alveolata</taxon>
        <taxon>Dinophyceae</taxon>
        <taxon>Prorocentrales</taxon>
        <taxon>Prorocentraceae</taxon>
        <taxon>Prorocentrum</taxon>
    </lineage>
</organism>
<sequence length="385" mass="42880">LPPLALGAGAPVARSKIANSAPARFALVAHLVARLLPMPLSLDNPEREKRCFWMQELRFETKSDIMRHIHLITRHFSAAALGLRLNREADGARVCVAAGLAAIMDALMRRPMDFLSLRRRHGGRRRDTASLLPLHYSGEADGPTKPFGLDPGVFREASEALLLVAPEYAVLRTLVLDYFYSIRGRIDDDHVIFHFDKSMACSEGDRLFVEQLGLCLGLDAPRRDAHLLLTAERPELIELYTELAWFRDVVFLWKVLLLPPGAAMSMSDDRFGSAAEWPLQWRWVSRDKVSFFSVLGFDGAEKVWATQPPRPTRLASTALVAEGFTVPLVLLSPSPMLSGLRPRERQHTLSSTKGLGPREPERAVLCERRGTRAGEIRARGLAGLP</sequence>
<feature type="non-terminal residue" evidence="2">
    <location>
        <position position="1"/>
    </location>
</feature>
<name>A0ABN9PGM7_9DINO</name>
<proteinExistence type="predicted"/>
<feature type="region of interest" description="Disordered" evidence="1">
    <location>
        <begin position="339"/>
        <end position="362"/>
    </location>
</feature>
<reference evidence="2" key="1">
    <citation type="submission" date="2023-10" db="EMBL/GenBank/DDBJ databases">
        <authorList>
            <person name="Chen Y."/>
            <person name="Shah S."/>
            <person name="Dougan E. K."/>
            <person name="Thang M."/>
            <person name="Chan C."/>
        </authorList>
    </citation>
    <scope>NUCLEOTIDE SEQUENCE [LARGE SCALE GENOMIC DNA]</scope>
</reference>
<evidence type="ECO:0000313" key="3">
    <source>
        <dbReference type="Proteomes" id="UP001189429"/>
    </source>
</evidence>
<dbReference type="EMBL" id="CAUYUJ010000221">
    <property type="protein sequence ID" value="CAK0789330.1"/>
    <property type="molecule type" value="Genomic_DNA"/>
</dbReference>
<gene>
    <name evidence="2" type="ORF">PCOR1329_LOCUS941</name>
</gene>
<comment type="caution">
    <text evidence="2">The sequence shown here is derived from an EMBL/GenBank/DDBJ whole genome shotgun (WGS) entry which is preliminary data.</text>
</comment>
<protein>
    <submittedName>
        <fullName evidence="2">Uncharacterized protein</fullName>
    </submittedName>
</protein>
<accession>A0ABN9PGM7</accession>
<evidence type="ECO:0000313" key="2">
    <source>
        <dbReference type="EMBL" id="CAK0789330.1"/>
    </source>
</evidence>
<dbReference type="Proteomes" id="UP001189429">
    <property type="component" value="Unassembled WGS sequence"/>
</dbReference>
<keyword evidence="3" id="KW-1185">Reference proteome</keyword>
<evidence type="ECO:0000256" key="1">
    <source>
        <dbReference type="SAM" id="MobiDB-lite"/>
    </source>
</evidence>